<feature type="region of interest" description="Disordered" evidence="1">
    <location>
        <begin position="76"/>
        <end position="122"/>
    </location>
</feature>
<evidence type="ECO:0000313" key="4">
    <source>
        <dbReference type="Proteomes" id="UP000613768"/>
    </source>
</evidence>
<dbReference type="Proteomes" id="UP000613768">
    <property type="component" value="Unassembled WGS sequence"/>
</dbReference>
<feature type="signal peptide" evidence="2">
    <location>
        <begin position="1"/>
        <end position="30"/>
    </location>
</feature>
<keyword evidence="4" id="KW-1185">Reference proteome</keyword>
<accession>A0AAW3ZHX5</accession>
<feature type="chain" id="PRO_5043554199" evidence="2">
    <location>
        <begin position="31"/>
        <end position="122"/>
    </location>
</feature>
<organism evidence="3 4">
    <name type="scientific">Pseudomarimonas arenosa</name>
    <dbReference type="NCBI Taxonomy" id="2774145"/>
    <lineage>
        <taxon>Bacteria</taxon>
        <taxon>Pseudomonadati</taxon>
        <taxon>Pseudomonadota</taxon>
        <taxon>Gammaproteobacteria</taxon>
        <taxon>Lysobacterales</taxon>
        <taxon>Lysobacteraceae</taxon>
        <taxon>Pseudomarimonas</taxon>
    </lineage>
</organism>
<sequence length="122" mass="12810">MWYRLKNSLQAATLSLAVVFALMAAGHFQAAPEATASLAPTNARTLTGMTPEAEQLVIALAAKVAAAAIDEALADQPTAMRETADDTAAAPEPPRSARSRSGLRQRIPFFSFAARPARTQGS</sequence>
<name>A0AAW3ZHX5_9GAMM</name>
<comment type="caution">
    <text evidence="3">The sequence shown here is derived from an EMBL/GenBank/DDBJ whole genome shotgun (WGS) entry which is preliminary data.</text>
</comment>
<proteinExistence type="predicted"/>
<dbReference type="RefSeq" id="WP_192027893.1">
    <property type="nucleotide sequence ID" value="NZ_JACYTR010000003.1"/>
</dbReference>
<reference evidence="3 4" key="1">
    <citation type="submission" date="2020-09" db="EMBL/GenBank/DDBJ databases">
        <title>Pseudoxanthomonas sp. CAU 1598 isolated from sand of Yaerae Beach.</title>
        <authorList>
            <person name="Kim W."/>
        </authorList>
    </citation>
    <scope>NUCLEOTIDE SEQUENCE [LARGE SCALE GENOMIC DNA]</scope>
    <source>
        <strain evidence="3 4">CAU 1598</strain>
    </source>
</reference>
<dbReference type="AlphaFoldDB" id="A0AAW3ZHX5"/>
<keyword evidence="2" id="KW-0732">Signal</keyword>
<gene>
    <name evidence="3" type="ORF">IFO71_02220</name>
</gene>
<evidence type="ECO:0000256" key="1">
    <source>
        <dbReference type="SAM" id="MobiDB-lite"/>
    </source>
</evidence>
<protein>
    <submittedName>
        <fullName evidence="3">Uncharacterized protein</fullName>
    </submittedName>
</protein>
<evidence type="ECO:0000313" key="3">
    <source>
        <dbReference type="EMBL" id="MBD8524545.1"/>
    </source>
</evidence>
<dbReference type="EMBL" id="JACYTR010000003">
    <property type="protein sequence ID" value="MBD8524545.1"/>
    <property type="molecule type" value="Genomic_DNA"/>
</dbReference>
<evidence type="ECO:0000256" key="2">
    <source>
        <dbReference type="SAM" id="SignalP"/>
    </source>
</evidence>